<evidence type="ECO:0000256" key="2">
    <source>
        <dbReference type="ARBA" id="ARBA00022801"/>
    </source>
</evidence>
<protein>
    <submittedName>
        <fullName evidence="4">Dihydrofolate reductase</fullName>
    </submittedName>
</protein>
<reference evidence="4 5" key="1">
    <citation type="submission" date="2018-12" db="EMBL/GenBank/DDBJ databases">
        <title>Hymenobacter gummosus sp. nov., isolated from a spring.</title>
        <authorList>
            <person name="Nie L."/>
        </authorList>
    </citation>
    <scope>NUCLEOTIDE SEQUENCE [LARGE SCALE GENOMIC DNA]</scope>
    <source>
        <strain evidence="4 5">KCTC 52166</strain>
    </source>
</reference>
<dbReference type="RefSeq" id="WP_126694583.1">
    <property type="nucleotide sequence ID" value="NZ_RXOF01000011.1"/>
</dbReference>
<name>A0A431TZG1_9BACT</name>
<dbReference type="OrthoDB" id="9812747at2"/>
<keyword evidence="5" id="KW-1185">Reference proteome</keyword>
<dbReference type="PANTHER" id="PTHR23422">
    <property type="entry name" value="DIPEPTIDYL PEPTIDASE III-RELATED"/>
    <property type="match status" value="1"/>
</dbReference>
<feature type="signal peptide" evidence="3">
    <location>
        <begin position="1"/>
        <end position="24"/>
    </location>
</feature>
<comment type="caution">
    <text evidence="4">The sequence shown here is derived from an EMBL/GenBank/DDBJ whole genome shotgun (WGS) entry which is preliminary data.</text>
</comment>
<proteinExistence type="predicted"/>
<keyword evidence="1" id="KW-0479">Metal-binding</keyword>
<dbReference type="GO" id="GO:0016787">
    <property type="term" value="F:hydrolase activity"/>
    <property type="evidence" value="ECO:0007669"/>
    <property type="project" value="UniProtKB-KW"/>
</dbReference>
<evidence type="ECO:0000256" key="1">
    <source>
        <dbReference type="ARBA" id="ARBA00022723"/>
    </source>
</evidence>
<dbReference type="Pfam" id="PF03571">
    <property type="entry name" value="Peptidase_M49"/>
    <property type="match status" value="2"/>
</dbReference>
<dbReference type="Proteomes" id="UP000282184">
    <property type="component" value="Unassembled WGS sequence"/>
</dbReference>
<keyword evidence="3" id="KW-0732">Signal</keyword>
<dbReference type="PROSITE" id="PS51257">
    <property type="entry name" value="PROKAR_LIPOPROTEIN"/>
    <property type="match status" value="1"/>
</dbReference>
<sequence>MKSTSLRPAAAWLLGLGLAGCAGASATTAPSRNDAAAAATSSAVNSLGAATAQALATAPAADAPLVRPEPPFQVVSEQFADLRVLRYRVPGFETLTAKQKELLYYLYEAALAGRDITYDQNYRHNLRVRRTLEALWPLNQERMSATTNTQQVEQAQKFNVYAKRVWFSNGIHHHYSTRKFVPECSKEYFAELVRAADRSTLPLLGGESVDKFIAAMTPIIFDPNLDAKRVNQEAGQDLIKTSATNFYQGVTQKEVEAYYAKKIDKKDPRPVSYGLNSRLVKDKSGKIVEQPWKVGGLYGPAITQIVYWLGKAADVAENSEQQKALQKLIQYYTTGDLKTWDEYNIAWVHDTKSRTDVVNGFIEVYGDPLGYRATYEAVVSFKDLEATKRIQAIGDQAQWFEDHSPIKPEHRKKNVVGITAKVITTVVESGDAAPSTPIGINLPNATWIRKEHGSKSVNLGNIVEAYDQASAGGMLDEFALTEEERQRARQYGSLAGKLHTDMHEVIGHASGQINPGVGTTKETLKNYASAIEEGRADLVALYYLMDPKLVEMGVVPSLEVGKAEYDNYIRNGLMTQLVRLPLGETVEEAHMRNRQMVAKWAYEKGQKDKVIEKVTKDGKTYFRVNDYQKLRTLFGQLLRETQRVTSEGDFNGAKALIETYGVKVDPVLHKEVLARYQKLNIAPYAGFIQPRLVPVEQDGKIVDVKLEYPADFAQQMLDYGRKYSFLPHAN</sequence>
<organism evidence="4 5">
    <name type="scientific">Hymenobacter gummosus</name>
    <dbReference type="NCBI Taxonomy" id="1776032"/>
    <lineage>
        <taxon>Bacteria</taxon>
        <taxon>Pseudomonadati</taxon>
        <taxon>Bacteroidota</taxon>
        <taxon>Cytophagia</taxon>
        <taxon>Cytophagales</taxon>
        <taxon>Hymenobacteraceae</taxon>
        <taxon>Hymenobacter</taxon>
    </lineage>
</organism>
<evidence type="ECO:0000313" key="4">
    <source>
        <dbReference type="EMBL" id="RTQ47825.1"/>
    </source>
</evidence>
<dbReference type="PANTHER" id="PTHR23422:SF11">
    <property type="entry name" value="DIPEPTIDYL PEPTIDASE 3"/>
    <property type="match status" value="1"/>
</dbReference>
<dbReference type="InterPro" id="IPR039461">
    <property type="entry name" value="Peptidase_M49"/>
</dbReference>
<dbReference type="GO" id="GO:0046872">
    <property type="term" value="F:metal ion binding"/>
    <property type="evidence" value="ECO:0007669"/>
    <property type="project" value="UniProtKB-KW"/>
</dbReference>
<accession>A0A431TZG1</accession>
<dbReference type="EMBL" id="RXOF01000011">
    <property type="protein sequence ID" value="RTQ47825.1"/>
    <property type="molecule type" value="Genomic_DNA"/>
</dbReference>
<evidence type="ECO:0000313" key="5">
    <source>
        <dbReference type="Proteomes" id="UP000282184"/>
    </source>
</evidence>
<gene>
    <name evidence="4" type="ORF">EJV47_18070</name>
</gene>
<dbReference type="Gene3D" id="3.30.540.30">
    <property type="match status" value="2"/>
</dbReference>
<dbReference type="AlphaFoldDB" id="A0A431TZG1"/>
<evidence type="ECO:0000256" key="3">
    <source>
        <dbReference type="SAM" id="SignalP"/>
    </source>
</evidence>
<keyword evidence="2" id="KW-0378">Hydrolase</keyword>
<feature type="chain" id="PRO_5019217155" evidence="3">
    <location>
        <begin position="25"/>
        <end position="730"/>
    </location>
</feature>